<keyword evidence="2" id="KW-1185">Reference proteome</keyword>
<sequence length="298" mass="35291">MANEKRSIIGGKLVRIKIKENATNSRLDKDVEKYFRPSKLPIINTKEFHYEFYQDVAEKNELPEYLFKTPEDTIINYFSILREASNYEEGKKAGCGSIGDTRAPYPIAYKFLTESYQNRERYTKYLQSFKNILHINLLKLKRVESDKEHPEAIKYFVEFETIEGSEKDATYFAYYYGYLYVTKTDEKYLIDDMIFYGENYLCAPYHGWSFFGESVVDIEYGYWCNLVQKRMPSEEKGYIKKVPFKGTDGNMYMIEFIKLTNDTDFKIGEYEKAENGIWEPIIINPEECLKKKKLKDSK</sequence>
<dbReference type="AlphaFoldDB" id="A0A937FDS5"/>
<evidence type="ECO:0000313" key="2">
    <source>
        <dbReference type="Proteomes" id="UP000623681"/>
    </source>
</evidence>
<comment type="caution">
    <text evidence="1">The sequence shown here is derived from an EMBL/GenBank/DDBJ whole genome shotgun (WGS) entry which is preliminary data.</text>
</comment>
<protein>
    <submittedName>
        <fullName evidence="1">Uncharacterized protein</fullName>
    </submittedName>
</protein>
<reference evidence="1" key="1">
    <citation type="submission" date="2021-01" db="EMBL/GenBank/DDBJ databases">
        <title>Genome public.</title>
        <authorList>
            <person name="Liu C."/>
            <person name="Sun Q."/>
        </authorList>
    </citation>
    <scope>NUCLEOTIDE SEQUENCE</scope>
    <source>
        <strain evidence="1">YIM B02565</strain>
    </source>
</reference>
<evidence type="ECO:0000313" key="1">
    <source>
        <dbReference type="EMBL" id="MBL4932165.1"/>
    </source>
</evidence>
<organism evidence="1 2">
    <name type="scientific">Clostridium paridis</name>
    <dbReference type="NCBI Taxonomy" id="2803863"/>
    <lineage>
        <taxon>Bacteria</taxon>
        <taxon>Bacillati</taxon>
        <taxon>Bacillota</taxon>
        <taxon>Clostridia</taxon>
        <taxon>Eubacteriales</taxon>
        <taxon>Clostridiaceae</taxon>
        <taxon>Clostridium</taxon>
    </lineage>
</organism>
<name>A0A937FDS5_9CLOT</name>
<accession>A0A937FDS5</accession>
<dbReference type="Proteomes" id="UP000623681">
    <property type="component" value="Unassembled WGS sequence"/>
</dbReference>
<gene>
    <name evidence="1" type="ORF">JK634_10140</name>
</gene>
<dbReference type="EMBL" id="JAESWA010000022">
    <property type="protein sequence ID" value="MBL4932165.1"/>
    <property type="molecule type" value="Genomic_DNA"/>
</dbReference>
<proteinExistence type="predicted"/>